<evidence type="ECO:0000313" key="6">
    <source>
        <dbReference type="Proteomes" id="UP000504693"/>
    </source>
</evidence>
<dbReference type="Proteomes" id="UP000504693">
    <property type="component" value="Chromosome"/>
</dbReference>
<feature type="transmembrane region" description="Helical" evidence="3">
    <location>
        <begin position="160"/>
        <end position="178"/>
    </location>
</feature>
<organism evidence="5 6">
    <name type="scientific">Erythrobacter mangrovi</name>
    <dbReference type="NCBI Taxonomy" id="2739433"/>
    <lineage>
        <taxon>Bacteria</taxon>
        <taxon>Pseudomonadati</taxon>
        <taxon>Pseudomonadota</taxon>
        <taxon>Alphaproteobacteria</taxon>
        <taxon>Sphingomonadales</taxon>
        <taxon>Erythrobacteraceae</taxon>
        <taxon>Erythrobacter/Porphyrobacter group</taxon>
        <taxon>Erythrobacter</taxon>
    </lineage>
</organism>
<dbReference type="Gene3D" id="3.30.70.270">
    <property type="match status" value="1"/>
</dbReference>
<dbReference type="InterPro" id="IPR043128">
    <property type="entry name" value="Rev_trsase/Diguanyl_cyclase"/>
</dbReference>
<sequence>MERSPGPTESGLPQMVEAALAAPGRLRDWPSPLKAAWEAERSPRVRRELAFQFKLGSAVTVGTVLIDLLAVPQMALTALILRIVTIIPLNILGLVLLRRDRIQPAKAIAALTLAIFGASAIWLSTYGSSDVIARIGMATMLLLVLSLHVLPFTVAEKLRYALLFSLATWAAGLVPNALPPKLLLQHMVLTLLAGGGAMVLAQRFWQFEARDFLRSLQDRVVRKELEQRNGLLRELSESDPLTGLANRRNFERVFEEVRAAADDGVTALMMIDLDHFKDFNDRHGHQAGDRCLVEVARVLERCLVRHGGHVARFGGEEFIAVFRESDACDGAMLAERLREAVSALAIPTGPGHWSRITASIGVARSSRGQGLSELIARADEALYRAKLRGRDRVELAYSGVEELG</sequence>
<dbReference type="NCBIfam" id="TIGR00254">
    <property type="entry name" value="GGDEF"/>
    <property type="match status" value="1"/>
</dbReference>
<dbReference type="GO" id="GO:0043709">
    <property type="term" value="P:cell adhesion involved in single-species biofilm formation"/>
    <property type="evidence" value="ECO:0007669"/>
    <property type="project" value="TreeGrafter"/>
</dbReference>
<dbReference type="EC" id="2.7.7.65" evidence="1"/>
<dbReference type="RefSeq" id="WP_173212899.1">
    <property type="nucleotide sequence ID" value="NZ_CP053921.1"/>
</dbReference>
<dbReference type="PANTHER" id="PTHR45138:SF9">
    <property type="entry name" value="DIGUANYLATE CYCLASE DGCM-RELATED"/>
    <property type="match status" value="1"/>
</dbReference>
<dbReference type="GO" id="GO:0052621">
    <property type="term" value="F:diguanylate cyclase activity"/>
    <property type="evidence" value="ECO:0007669"/>
    <property type="project" value="UniProtKB-EC"/>
</dbReference>
<keyword evidence="6" id="KW-1185">Reference proteome</keyword>
<dbReference type="FunFam" id="3.30.70.270:FF:000001">
    <property type="entry name" value="Diguanylate cyclase domain protein"/>
    <property type="match status" value="1"/>
</dbReference>
<dbReference type="AlphaFoldDB" id="A0A7D3XAA3"/>
<evidence type="ECO:0000259" key="4">
    <source>
        <dbReference type="PROSITE" id="PS50887"/>
    </source>
</evidence>
<evidence type="ECO:0000256" key="1">
    <source>
        <dbReference type="ARBA" id="ARBA00012528"/>
    </source>
</evidence>
<keyword evidence="3" id="KW-1133">Transmembrane helix</keyword>
<dbReference type="Pfam" id="PF00990">
    <property type="entry name" value="GGDEF"/>
    <property type="match status" value="1"/>
</dbReference>
<feature type="domain" description="GGDEF" evidence="4">
    <location>
        <begin position="264"/>
        <end position="398"/>
    </location>
</feature>
<keyword evidence="3" id="KW-0812">Transmembrane</keyword>
<feature type="transmembrane region" description="Helical" evidence="3">
    <location>
        <begin position="51"/>
        <end position="70"/>
    </location>
</feature>
<keyword evidence="3" id="KW-0472">Membrane</keyword>
<gene>
    <name evidence="5" type="ORF">HQR01_04400</name>
</gene>
<feature type="transmembrane region" description="Helical" evidence="3">
    <location>
        <begin position="76"/>
        <end position="96"/>
    </location>
</feature>
<name>A0A7D3XAA3_9SPHN</name>
<feature type="transmembrane region" description="Helical" evidence="3">
    <location>
        <begin position="131"/>
        <end position="153"/>
    </location>
</feature>
<proteinExistence type="predicted"/>
<feature type="transmembrane region" description="Helical" evidence="3">
    <location>
        <begin position="184"/>
        <end position="205"/>
    </location>
</feature>
<dbReference type="GO" id="GO:0005886">
    <property type="term" value="C:plasma membrane"/>
    <property type="evidence" value="ECO:0007669"/>
    <property type="project" value="TreeGrafter"/>
</dbReference>
<feature type="transmembrane region" description="Helical" evidence="3">
    <location>
        <begin position="108"/>
        <end position="125"/>
    </location>
</feature>
<dbReference type="KEGG" id="emv:HQR01_04400"/>
<dbReference type="EMBL" id="CP053921">
    <property type="protein sequence ID" value="QKG70670.1"/>
    <property type="molecule type" value="Genomic_DNA"/>
</dbReference>
<evidence type="ECO:0000313" key="5">
    <source>
        <dbReference type="EMBL" id="QKG70670.1"/>
    </source>
</evidence>
<dbReference type="CDD" id="cd01949">
    <property type="entry name" value="GGDEF"/>
    <property type="match status" value="1"/>
</dbReference>
<reference evidence="5 6" key="1">
    <citation type="submission" date="2020-05" db="EMBL/GenBank/DDBJ databases">
        <title>Erythrobacter mangrovi sp. nov., isolated from rhizosphere soil of mangrove plant (Kandelia candel).</title>
        <authorList>
            <person name="Ye Y.H."/>
        </authorList>
    </citation>
    <scope>NUCLEOTIDE SEQUENCE [LARGE SCALE GENOMIC DNA]</scope>
    <source>
        <strain evidence="5 6">EB310</strain>
    </source>
</reference>
<dbReference type="PANTHER" id="PTHR45138">
    <property type="entry name" value="REGULATORY COMPONENTS OF SENSORY TRANSDUCTION SYSTEM"/>
    <property type="match status" value="1"/>
</dbReference>
<dbReference type="SUPFAM" id="SSF55073">
    <property type="entry name" value="Nucleotide cyclase"/>
    <property type="match status" value="1"/>
</dbReference>
<comment type="catalytic activity">
    <reaction evidence="2">
        <text>2 GTP = 3',3'-c-di-GMP + 2 diphosphate</text>
        <dbReference type="Rhea" id="RHEA:24898"/>
        <dbReference type="ChEBI" id="CHEBI:33019"/>
        <dbReference type="ChEBI" id="CHEBI:37565"/>
        <dbReference type="ChEBI" id="CHEBI:58805"/>
        <dbReference type="EC" id="2.7.7.65"/>
    </reaction>
</comment>
<dbReference type="PROSITE" id="PS50887">
    <property type="entry name" value="GGDEF"/>
    <property type="match status" value="1"/>
</dbReference>
<accession>A0A7D3XAA3</accession>
<dbReference type="InterPro" id="IPR000160">
    <property type="entry name" value="GGDEF_dom"/>
</dbReference>
<dbReference type="GO" id="GO:1902201">
    <property type="term" value="P:negative regulation of bacterial-type flagellum-dependent cell motility"/>
    <property type="evidence" value="ECO:0007669"/>
    <property type="project" value="TreeGrafter"/>
</dbReference>
<protein>
    <recommendedName>
        <fullName evidence="1">diguanylate cyclase</fullName>
        <ecNumber evidence="1">2.7.7.65</ecNumber>
    </recommendedName>
</protein>
<dbReference type="SMART" id="SM00267">
    <property type="entry name" value="GGDEF"/>
    <property type="match status" value="1"/>
</dbReference>
<evidence type="ECO:0000256" key="3">
    <source>
        <dbReference type="SAM" id="Phobius"/>
    </source>
</evidence>
<dbReference type="InterPro" id="IPR050469">
    <property type="entry name" value="Diguanylate_Cyclase"/>
</dbReference>
<dbReference type="InterPro" id="IPR029787">
    <property type="entry name" value="Nucleotide_cyclase"/>
</dbReference>
<evidence type="ECO:0000256" key="2">
    <source>
        <dbReference type="ARBA" id="ARBA00034247"/>
    </source>
</evidence>